<organism evidence="1 2">
    <name type="scientific">Symbiodinium pilosum</name>
    <name type="common">Dinoflagellate</name>
    <dbReference type="NCBI Taxonomy" id="2952"/>
    <lineage>
        <taxon>Eukaryota</taxon>
        <taxon>Sar</taxon>
        <taxon>Alveolata</taxon>
        <taxon>Dinophyceae</taxon>
        <taxon>Suessiales</taxon>
        <taxon>Symbiodiniaceae</taxon>
        <taxon>Symbiodinium</taxon>
    </lineage>
</organism>
<accession>A0A812IU92</accession>
<comment type="caution">
    <text evidence="1">The sequence shown here is derived from an EMBL/GenBank/DDBJ whole genome shotgun (WGS) entry which is preliminary data.</text>
</comment>
<dbReference type="Proteomes" id="UP000649617">
    <property type="component" value="Unassembled WGS sequence"/>
</dbReference>
<dbReference type="OrthoDB" id="5046242at2759"/>
<dbReference type="Gene3D" id="3.30.70.1990">
    <property type="match status" value="1"/>
</dbReference>
<evidence type="ECO:0000313" key="1">
    <source>
        <dbReference type="EMBL" id="CAE7172426.1"/>
    </source>
</evidence>
<keyword evidence="2" id="KW-1185">Reference proteome</keyword>
<dbReference type="InterPro" id="IPR036188">
    <property type="entry name" value="FAD/NAD-bd_sf"/>
</dbReference>
<dbReference type="Gene3D" id="3.50.50.60">
    <property type="entry name" value="FAD/NAD(P)-binding domain"/>
    <property type="match status" value="1"/>
</dbReference>
<proteinExistence type="predicted"/>
<name>A0A812IU92_SYMPI</name>
<dbReference type="AlphaFoldDB" id="A0A812IU92"/>
<gene>
    <name evidence="1" type="ORF">SPIL2461_LOCUS777</name>
</gene>
<protein>
    <submittedName>
        <fullName evidence="1">Uncharacterized protein</fullName>
    </submittedName>
</protein>
<sequence>VEFTMPSRLPVGSRRRINMTYLEFLQTNDMRALAGFLMFAHAVQGYGYISTIPAFYGLSWISPEVLNGYVQMSFRKRLEEVFNPDTGIPEGHQRLWTTMAAADGINVLYGVSILSIDRQLSDPDLPVRIQYTQKSRPEEVMEKEYDFLIYLAARVHARKYVKDLVSEEASIFSKLQSFVLATALYTSDPVLDYTDERQAPIMYRTDKMFDPSQDGSWYTDRYGAAIFAGEWAKLRQTRVGYQFYENYCEADPVLCDSDRTPDQNNRMYQSEELLAKFREELKEMRVKNRPSWREPHGVSSRCRVRARRGGLAPAPALSRCMM</sequence>
<feature type="non-terminal residue" evidence="1">
    <location>
        <position position="1"/>
    </location>
</feature>
<dbReference type="EMBL" id="CAJNIZ010000676">
    <property type="protein sequence ID" value="CAE7172426.1"/>
    <property type="molecule type" value="Genomic_DNA"/>
</dbReference>
<dbReference type="Gene3D" id="1.10.405.20">
    <property type="match status" value="1"/>
</dbReference>
<reference evidence="1" key="1">
    <citation type="submission" date="2021-02" db="EMBL/GenBank/DDBJ databases">
        <authorList>
            <person name="Dougan E. K."/>
            <person name="Rhodes N."/>
            <person name="Thang M."/>
            <person name="Chan C."/>
        </authorList>
    </citation>
    <scope>NUCLEOTIDE SEQUENCE</scope>
</reference>
<evidence type="ECO:0000313" key="2">
    <source>
        <dbReference type="Proteomes" id="UP000649617"/>
    </source>
</evidence>